<evidence type="ECO:0000259" key="1">
    <source>
        <dbReference type="Pfam" id="PF06985"/>
    </source>
</evidence>
<dbReference type="Pfam" id="PF06985">
    <property type="entry name" value="HET"/>
    <property type="match status" value="1"/>
</dbReference>
<dbReference type="PANTHER" id="PTHR10622">
    <property type="entry name" value="HET DOMAIN-CONTAINING PROTEIN"/>
    <property type="match status" value="1"/>
</dbReference>
<organism evidence="2 3">
    <name type="scientific">Bionectria ochroleuca</name>
    <name type="common">Gliocladium roseum</name>
    <dbReference type="NCBI Taxonomy" id="29856"/>
    <lineage>
        <taxon>Eukaryota</taxon>
        <taxon>Fungi</taxon>
        <taxon>Dikarya</taxon>
        <taxon>Ascomycota</taxon>
        <taxon>Pezizomycotina</taxon>
        <taxon>Sordariomycetes</taxon>
        <taxon>Hypocreomycetidae</taxon>
        <taxon>Hypocreales</taxon>
        <taxon>Bionectriaceae</taxon>
        <taxon>Clonostachys</taxon>
    </lineage>
</organism>
<gene>
    <name evidence="2" type="ORF">CLO192961_LOCUS329027</name>
</gene>
<comment type="caution">
    <text evidence="2">The sequence shown here is derived from an EMBL/GenBank/DDBJ whole genome shotgun (WGS) entry which is preliminary data.</text>
</comment>
<dbReference type="InterPro" id="IPR010730">
    <property type="entry name" value="HET"/>
</dbReference>
<proteinExistence type="predicted"/>
<sequence length="475" mass="53361">MRLLNTTTLELKEFFGSSIPQYAILSHTWSDEEVLYQDIQNGSASSKKAFAKVSNFCSLARDHGQLKWGWVDTCCIDKSSSAELSEAINSMYKWYHRSAVCYVYLADVQYIGKPRLKFETLVNPNIANRFDMMDIDGCLGESSSIVYQPVQIQDYSQIRQRAFYEQNLGSDVDAGEPPLPTSRGIRVSLRIKHPDVLGLPLLAWLYCGIGNRLLCIALESYPKGSNQGHSRYCPSWLVGVDKSLLSEFRLENVFLRVNGEGVKDNSVLSLHARKARALIPMQIELVTHKHTVEIVEHQTSQFLGADVSWEVVNISTNESRMIICCCKSESHISYFKIGYGISGSRAWCTIIEELQAFVASTTADVESLRANPSSHYSDRASKLSTKLPNTIVTAAIQVDHTGQSRGVDFILHVRLWTWPRHPLWAQLCLSQTAITGKQTAIVRKQPSQIKGAFIHAKSSEEAIEEAHLMRQGIIW</sequence>
<accession>A0ABY6UP53</accession>
<protein>
    <recommendedName>
        <fullName evidence="1">Heterokaryon incompatibility domain-containing protein</fullName>
    </recommendedName>
</protein>
<reference evidence="2 3" key="1">
    <citation type="submission" date="2019-06" db="EMBL/GenBank/DDBJ databases">
        <authorList>
            <person name="Broberg M."/>
        </authorList>
    </citation>
    <scope>NUCLEOTIDE SEQUENCE [LARGE SCALE GENOMIC DNA]</scope>
</reference>
<dbReference type="Proteomes" id="UP000766486">
    <property type="component" value="Unassembled WGS sequence"/>
</dbReference>
<name>A0ABY6UP53_BIOOC</name>
<evidence type="ECO:0000313" key="2">
    <source>
        <dbReference type="EMBL" id="VUC32780.1"/>
    </source>
</evidence>
<dbReference type="PANTHER" id="PTHR10622:SF12">
    <property type="entry name" value="HET DOMAIN-CONTAINING PROTEIN"/>
    <property type="match status" value="1"/>
</dbReference>
<evidence type="ECO:0000313" key="3">
    <source>
        <dbReference type="Proteomes" id="UP000766486"/>
    </source>
</evidence>
<feature type="domain" description="Heterokaryon incompatibility" evidence="1">
    <location>
        <begin position="22"/>
        <end position="108"/>
    </location>
</feature>
<keyword evidence="3" id="KW-1185">Reference proteome</keyword>
<dbReference type="EMBL" id="CABFNS010000851">
    <property type="protein sequence ID" value="VUC32780.1"/>
    <property type="molecule type" value="Genomic_DNA"/>
</dbReference>